<evidence type="ECO:0000256" key="3">
    <source>
        <dbReference type="ARBA" id="ARBA00022630"/>
    </source>
</evidence>
<evidence type="ECO:0000313" key="6">
    <source>
        <dbReference type="EMBL" id="SFB78983.1"/>
    </source>
</evidence>
<dbReference type="InterPro" id="IPR036188">
    <property type="entry name" value="FAD/NAD-bd_sf"/>
</dbReference>
<protein>
    <submittedName>
        <fullName evidence="6">D-amino-acid dehydrogenase</fullName>
    </submittedName>
</protein>
<sequence length="416" mass="45219">MKGSVLIIGGGITGLSSGYYLAKDGWDVRIVDKGDFSDNCSYGNAGMIVPSHFTPLAAPGIVTQGIKWLLDSRSPFYVKPTLSLSALSWGFKFLQHTNAGHVNRSAPHILALNNLSKALYDELADDLHGGFGLERRGILMLYKTPKTEEEEIHLAEKARSLGLDVEVLNRSQVQQLEPDVRLDVRGAVHYRCDSHLYPPALMSGLTDKLRQLGAALIPKAEVTRFTLKQGRIASVETRTDSYSPDVVVLTGGAWLQQLAKKARLNIPLMPGKGYSFMTDAYAGKLRYPALLLEARVAVTPMNGKVRIGGTMELAPINRGINIKRVEGIVQSIPEYYPEYRLPLPADEAIWLGFRPCSPDGLPYLGRAASIDNLIVAGGMGMMGLSMGPATGKIVAELANGTPPSSDITLFTPDRFQ</sequence>
<dbReference type="STRING" id="623281.SAMN05421747_101129"/>
<dbReference type="AlphaFoldDB" id="A0A1I1E2A2"/>
<feature type="domain" description="FAD dependent oxidoreductase" evidence="5">
    <location>
        <begin position="5"/>
        <end position="397"/>
    </location>
</feature>
<dbReference type="Pfam" id="PF01266">
    <property type="entry name" value="DAO"/>
    <property type="match status" value="1"/>
</dbReference>
<dbReference type="InterPro" id="IPR006076">
    <property type="entry name" value="FAD-dep_OxRdtase"/>
</dbReference>
<dbReference type="Gene3D" id="3.50.50.60">
    <property type="entry name" value="FAD/NAD(P)-binding domain"/>
    <property type="match status" value="2"/>
</dbReference>
<dbReference type="PANTHER" id="PTHR13847:SF286">
    <property type="entry name" value="D-AMINO ACID DEHYDROGENASE"/>
    <property type="match status" value="1"/>
</dbReference>
<comment type="cofactor">
    <cofactor evidence="1">
        <name>FAD</name>
        <dbReference type="ChEBI" id="CHEBI:57692"/>
    </cofactor>
</comment>
<evidence type="ECO:0000259" key="5">
    <source>
        <dbReference type="Pfam" id="PF01266"/>
    </source>
</evidence>
<comment type="similarity">
    <text evidence="2">Belongs to the DadA oxidoreductase family.</text>
</comment>
<organism evidence="6 7">
    <name type="scientific">Parapedobacter composti</name>
    <dbReference type="NCBI Taxonomy" id="623281"/>
    <lineage>
        <taxon>Bacteria</taxon>
        <taxon>Pseudomonadati</taxon>
        <taxon>Bacteroidota</taxon>
        <taxon>Sphingobacteriia</taxon>
        <taxon>Sphingobacteriales</taxon>
        <taxon>Sphingobacteriaceae</taxon>
        <taxon>Parapedobacter</taxon>
    </lineage>
</organism>
<dbReference type="OrthoDB" id="9794226at2"/>
<dbReference type="Proteomes" id="UP000199577">
    <property type="component" value="Unassembled WGS sequence"/>
</dbReference>
<proteinExistence type="inferred from homology"/>
<dbReference type="Gene3D" id="3.30.9.10">
    <property type="entry name" value="D-Amino Acid Oxidase, subunit A, domain 2"/>
    <property type="match status" value="1"/>
</dbReference>
<evidence type="ECO:0000256" key="4">
    <source>
        <dbReference type="ARBA" id="ARBA00023002"/>
    </source>
</evidence>
<evidence type="ECO:0000313" key="7">
    <source>
        <dbReference type="Proteomes" id="UP000199577"/>
    </source>
</evidence>
<dbReference type="RefSeq" id="WP_090970043.1">
    <property type="nucleotide sequence ID" value="NZ_FOLL01000001.1"/>
</dbReference>
<evidence type="ECO:0000256" key="2">
    <source>
        <dbReference type="ARBA" id="ARBA00009410"/>
    </source>
</evidence>
<keyword evidence="7" id="KW-1185">Reference proteome</keyword>
<gene>
    <name evidence="6" type="ORF">SAMN05421747_101129</name>
</gene>
<evidence type="ECO:0000256" key="1">
    <source>
        <dbReference type="ARBA" id="ARBA00001974"/>
    </source>
</evidence>
<dbReference type="GO" id="GO:0016491">
    <property type="term" value="F:oxidoreductase activity"/>
    <property type="evidence" value="ECO:0007669"/>
    <property type="project" value="UniProtKB-KW"/>
</dbReference>
<dbReference type="EMBL" id="FOLL01000001">
    <property type="protein sequence ID" value="SFB78983.1"/>
    <property type="molecule type" value="Genomic_DNA"/>
</dbReference>
<accession>A0A1I1E2A2</accession>
<reference evidence="7" key="1">
    <citation type="submission" date="2016-10" db="EMBL/GenBank/DDBJ databases">
        <authorList>
            <person name="Varghese N."/>
            <person name="Submissions S."/>
        </authorList>
    </citation>
    <scope>NUCLEOTIDE SEQUENCE [LARGE SCALE GENOMIC DNA]</scope>
    <source>
        <strain evidence="7">DSM 22900</strain>
    </source>
</reference>
<dbReference type="PANTHER" id="PTHR13847">
    <property type="entry name" value="SARCOSINE DEHYDROGENASE-RELATED"/>
    <property type="match status" value="1"/>
</dbReference>
<keyword evidence="3" id="KW-0285">Flavoprotein</keyword>
<dbReference type="SUPFAM" id="SSF51905">
    <property type="entry name" value="FAD/NAD(P)-binding domain"/>
    <property type="match status" value="1"/>
</dbReference>
<dbReference type="GO" id="GO:0005737">
    <property type="term" value="C:cytoplasm"/>
    <property type="evidence" value="ECO:0007669"/>
    <property type="project" value="TreeGrafter"/>
</dbReference>
<name>A0A1I1E2A2_9SPHI</name>
<dbReference type="SUPFAM" id="SSF54373">
    <property type="entry name" value="FAD-linked reductases, C-terminal domain"/>
    <property type="match status" value="1"/>
</dbReference>
<keyword evidence="4" id="KW-0560">Oxidoreductase</keyword>